<dbReference type="PANTHER" id="PTHR24221:SF654">
    <property type="entry name" value="ATP-BINDING CASSETTE SUB-FAMILY B MEMBER 6"/>
    <property type="match status" value="1"/>
</dbReference>
<dbReference type="SUPFAM" id="SSF52540">
    <property type="entry name" value="P-loop containing nucleoside triphosphate hydrolases"/>
    <property type="match status" value="1"/>
</dbReference>
<evidence type="ECO:0000256" key="1">
    <source>
        <dbReference type="ARBA" id="ARBA00022741"/>
    </source>
</evidence>
<evidence type="ECO:0000313" key="8">
    <source>
        <dbReference type="Proteomes" id="UP001063166"/>
    </source>
</evidence>
<keyword evidence="7" id="KW-0378">Hydrolase</keyword>
<keyword evidence="2" id="KW-0067">ATP-binding</keyword>
<evidence type="ECO:0000256" key="5">
    <source>
        <dbReference type="SAM" id="Phobius"/>
    </source>
</evidence>
<dbReference type="InterPro" id="IPR003593">
    <property type="entry name" value="AAA+_ATPase"/>
</dbReference>
<evidence type="ECO:0000256" key="4">
    <source>
        <dbReference type="SAM" id="MobiDB-lite"/>
    </source>
</evidence>
<evidence type="ECO:0000313" key="7">
    <source>
        <dbReference type="EMBL" id="GLB34465.1"/>
    </source>
</evidence>
<feature type="transmembrane region" description="Helical" evidence="5">
    <location>
        <begin position="78"/>
        <end position="100"/>
    </location>
</feature>
<dbReference type="GO" id="GO:0034040">
    <property type="term" value="F:ATPase-coupled lipid transmembrane transporter activity"/>
    <property type="evidence" value="ECO:0007669"/>
    <property type="project" value="TreeGrafter"/>
</dbReference>
<reference evidence="7" key="1">
    <citation type="submission" date="2022-07" db="EMBL/GenBank/DDBJ databases">
        <title>The genome of Lyophyllum shimeji provides insight into the initial evolution of ectomycorrhizal fungal genome.</title>
        <authorList>
            <person name="Kobayashi Y."/>
            <person name="Shibata T."/>
            <person name="Hirakawa H."/>
            <person name="Shigenobu S."/>
            <person name="Nishiyama T."/>
            <person name="Yamada A."/>
            <person name="Hasebe M."/>
            <person name="Kawaguchi M."/>
        </authorList>
    </citation>
    <scope>NUCLEOTIDE SEQUENCE</scope>
    <source>
        <strain evidence="7">AT787</strain>
    </source>
</reference>
<dbReference type="InterPro" id="IPR003439">
    <property type="entry name" value="ABC_transporter-like_ATP-bd"/>
</dbReference>
<evidence type="ECO:0000256" key="2">
    <source>
        <dbReference type="ARBA" id="ARBA00022840"/>
    </source>
</evidence>
<sequence length="697" mass="76375">MPADPTSNGDVKAPREGVRRSTSSTRRITWGIFEVAYDDPPVNGPPYYYCMKGLLMPHRVNALSRLLRDLWIIAPGPFLVHVAGSLWMSAAPAITLYLYFSILQFVQVSATSRIVSPNSLMLLASAWLGCGAVSTLVGRCLDENRLVLGAHLRAHFLPKLAKACLDSETDNWDGGAAYASSSGSLGFGEGTPALDLIVEVVSRARDILTVALEFVVLALMASNVPNPDAFILKLIYMLTVVVTFLAPSNGVGGSGYTFWTKNIHYHRLCGLHSTVFDLKYREAIMKDGAGKRLHSEYETTLDSLGPAKSDALALACYIPLPWYWAMARTIVIEYPAALYCLILPWSLSPRSLGTIALIQHAATTLGRSVDLLRRSHDPCPVIDQIRRFYQVLDRSARNDDPEATKCPLQSGSPRGMKVSLRNVSSTYQGPAGEVLAVEDVSLDIEPGQLVVIVGGNGSGKTSLLRLLGGLDTAKRGDVLIDDRPIREYDMGDLRRSMAFLTQSEEIYPASLRENFLLAVPDMVQDPGDIDDAIDEAARLGEAYELIQKLGYDAILNPPGMVGQSMKGCGNGDIGPGALEELQRNSPNIQETTLSRSEKQRLAVSRTFMRSKKGDIRLLLVDEPTSALDPIAERDILQNFCDLKNGKTMICVTHRLGDIVRRADVILCMKGGKIVQKGTHGDLMLDEQGEYRRFYEAQ</sequence>
<dbReference type="Pfam" id="PF00005">
    <property type="entry name" value="ABC_tran"/>
    <property type="match status" value="1"/>
</dbReference>
<dbReference type="EMBL" id="BRPK01000002">
    <property type="protein sequence ID" value="GLB34465.1"/>
    <property type="molecule type" value="Genomic_DNA"/>
</dbReference>
<dbReference type="OrthoDB" id="6500128at2759"/>
<dbReference type="GO" id="GO:0016887">
    <property type="term" value="F:ATP hydrolysis activity"/>
    <property type="evidence" value="ECO:0007669"/>
    <property type="project" value="InterPro"/>
</dbReference>
<dbReference type="AlphaFoldDB" id="A0A9P3UKG7"/>
<name>A0A9P3UKG7_LYOSH</name>
<accession>A0A9P3UKG7</accession>
<evidence type="ECO:0000256" key="3">
    <source>
        <dbReference type="ARBA" id="ARBA00024363"/>
    </source>
</evidence>
<keyword evidence="5" id="KW-0472">Membrane</keyword>
<dbReference type="PROSITE" id="PS50893">
    <property type="entry name" value="ABC_TRANSPORTER_2"/>
    <property type="match status" value="1"/>
</dbReference>
<keyword evidence="8" id="KW-1185">Reference proteome</keyword>
<feature type="region of interest" description="Disordered" evidence="4">
    <location>
        <begin position="1"/>
        <end position="22"/>
    </location>
</feature>
<dbReference type="GO" id="GO:0005524">
    <property type="term" value="F:ATP binding"/>
    <property type="evidence" value="ECO:0007669"/>
    <property type="project" value="UniProtKB-KW"/>
</dbReference>
<organism evidence="7 8">
    <name type="scientific">Lyophyllum shimeji</name>
    <name type="common">Hon-shimeji</name>
    <name type="synonym">Tricholoma shimeji</name>
    <dbReference type="NCBI Taxonomy" id="47721"/>
    <lineage>
        <taxon>Eukaryota</taxon>
        <taxon>Fungi</taxon>
        <taxon>Dikarya</taxon>
        <taxon>Basidiomycota</taxon>
        <taxon>Agaricomycotina</taxon>
        <taxon>Agaricomycetes</taxon>
        <taxon>Agaricomycetidae</taxon>
        <taxon>Agaricales</taxon>
        <taxon>Tricholomatineae</taxon>
        <taxon>Lyophyllaceae</taxon>
        <taxon>Lyophyllum</taxon>
    </lineage>
</organism>
<evidence type="ECO:0000259" key="6">
    <source>
        <dbReference type="PROSITE" id="PS50893"/>
    </source>
</evidence>
<keyword evidence="5" id="KW-1133">Transmembrane helix</keyword>
<proteinExistence type="inferred from homology"/>
<protein>
    <submittedName>
        <fullName evidence="7">P-loop containing nucleoside triphosphate hydrolase protein</fullName>
    </submittedName>
</protein>
<keyword evidence="5" id="KW-0812">Transmembrane</keyword>
<keyword evidence="1" id="KW-0547">Nucleotide-binding</keyword>
<comment type="similarity">
    <text evidence="3">Belongs to the ABC transporter superfamily. ABCB family. Heavy Metal importer (TC 3.A.1.210) subfamily.</text>
</comment>
<dbReference type="InterPro" id="IPR039421">
    <property type="entry name" value="Type_1_exporter"/>
</dbReference>
<gene>
    <name evidence="7" type="ORF">LshimejAT787_0200300</name>
</gene>
<feature type="domain" description="ABC transporter" evidence="6">
    <location>
        <begin position="418"/>
        <end position="695"/>
    </location>
</feature>
<feature type="transmembrane region" description="Helical" evidence="5">
    <location>
        <begin position="120"/>
        <end position="141"/>
    </location>
</feature>
<comment type="caution">
    <text evidence="7">The sequence shown here is derived from an EMBL/GenBank/DDBJ whole genome shotgun (WGS) entry which is preliminary data.</text>
</comment>
<dbReference type="Gene3D" id="3.40.50.300">
    <property type="entry name" value="P-loop containing nucleotide triphosphate hydrolases"/>
    <property type="match status" value="1"/>
</dbReference>
<dbReference type="InterPro" id="IPR027417">
    <property type="entry name" value="P-loop_NTPase"/>
</dbReference>
<dbReference type="Proteomes" id="UP001063166">
    <property type="component" value="Unassembled WGS sequence"/>
</dbReference>
<dbReference type="SMART" id="SM00382">
    <property type="entry name" value="AAA"/>
    <property type="match status" value="1"/>
</dbReference>
<dbReference type="PANTHER" id="PTHR24221">
    <property type="entry name" value="ATP-BINDING CASSETTE SUB-FAMILY B"/>
    <property type="match status" value="1"/>
</dbReference>